<name>A0AAV4VVK9_9ARAC</name>
<dbReference type="AlphaFoldDB" id="A0AAV4VVK9"/>
<reference evidence="1 2" key="1">
    <citation type="submission" date="2021-06" db="EMBL/GenBank/DDBJ databases">
        <title>Caerostris darwini draft genome.</title>
        <authorList>
            <person name="Kono N."/>
            <person name="Arakawa K."/>
        </authorList>
    </citation>
    <scope>NUCLEOTIDE SEQUENCE [LARGE SCALE GENOMIC DNA]</scope>
</reference>
<sequence>MFNLFNNGNNKSPMLNNVCSFGKLHNNYDLQLNKWPQNAEFISMLVISKGFKSATFSSNRWLSPPMFATHFVYKSSRTLIKAPNLPSSNTAGRWSSGSQNTFIIIGEGLLSKPGEEYVVENIILSPKLGIVQGILINASGMKL</sequence>
<proteinExistence type="predicted"/>
<protein>
    <submittedName>
        <fullName evidence="1">Uncharacterized protein</fullName>
    </submittedName>
</protein>
<dbReference type="Proteomes" id="UP001054837">
    <property type="component" value="Unassembled WGS sequence"/>
</dbReference>
<keyword evidence="2" id="KW-1185">Reference proteome</keyword>
<evidence type="ECO:0000313" key="1">
    <source>
        <dbReference type="EMBL" id="GIY73624.1"/>
    </source>
</evidence>
<comment type="caution">
    <text evidence="1">The sequence shown here is derived from an EMBL/GenBank/DDBJ whole genome shotgun (WGS) entry which is preliminary data.</text>
</comment>
<dbReference type="EMBL" id="BPLQ01013632">
    <property type="protein sequence ID" value="GIY73624.1"/>
    <property type="molecule type" value="Genomic_DNA"/>
</dbReference>
<evidence type="ECO:0000313" key="2">
    <source>
        <dbReference type="Proteomes" id="UP001054837"/>
    </source>
</evidence>
<organism evidence="1 2">
    <name type="scientific">Caerostris darwini</name>
    <dbReference type="NCBI Taxonomy" id="1538125"/>
    <lineage>
        <taxon>Eukaryota</taxon>
        <taxon>Metazoa</taxon>
        <taxon>Ecdysozoa</taxon>
        <taxon>Arthropoda</taxon>
        <taxon>Chelicerata</taxon>
        <taxon>Arachnida</taxon>
        <taxon>Araneae</taxon>
        <taxon>Araneomorphae</taxon>
        <taxon>Entelegynae</taxon>
        <taxon>Araneoidea</taxon>
        <taxon>Araneidae</taxon>
        <taxon>Caerostris</taxon>
    </lineage>
</organism>
<gene>
    <name evidence="1" type="ORF">CDAR_429851</name>
</gene>
<accession>A0AAV4VVK9</accession>